<gene>
    <name evidence="3" type="ORF">E1B28_012088</name>
</gene>
<dbReference type="GeneID" id="66081163"/>
<dbReference type="KEGG" id="more:E1B28_012088"/>
<feature type="chain" id="PRO_5040255438" evidence="2">
    <location>
        <begin position="21"/>
        <end position="307"/>
    </location>
</feature>
<reference evidence="3" key="1">
    <citation type="journal article" date="2021" name="Genome Biol. Evol.">
        <title>The assembled and annotated genome of the fairy-ring fungus Marasmius oreades.</title>
        <authorList>
            <person name="Hiltunen M."/>
            <person name="Ament-Velasquez S.L."/>
            <person name="Johannesson H."/>
        </authorList>
    </citation>
    <scope>NUCLEOTIDE SEQUENCE</scope>
    <source>
        <strain evidence="3">03SP1</strain>
    </source>
</reference>
<dbReference type="AlphaFoldDB" id="A0A9P7UNK4"/>
<comment type="caution">
    <text evidence="3">The sequence shown here is derived from an EMBL/GenBank/DDBJ whole genome shotgun (WGS) entry which is preliminary data.</text>
</comment>
<proteinExistence type="predicted"/>
<name>A0A9P7UNK4_9AGAR</name>
<keyword evidence="2" id="KW-0732">Signal</keyword>
<feature type="signal peptide" evidence="2">
    <location>
        <begin position="1"/>
        <end position="20"/>
    </location>
</feature>
<evidence type="ECO:0000313" key="4">
    <source>
        <dbReference type="Proteomes" id="UP001049176"/>
    </source>
</evidence>
<accession>A0A9P7UNK4</accession>
<evidence type="ECO:0000256" key="1">
    <source>
        <dbReference type="SAM" id="MobiDB-lite"/>
    </source>
</evidence>
<keyword evidence="4" id="KW-1185">Reference proteome</keyword>
<dbReference type="RefSeq" id="XP_043004526.1">
    <property type="nucleotide sequence ID" value="XM_043157160.1"/>
</dbReference>
<feature type="region of interest" description="Disordered" evidence="1">
    <location>
        <begin position="46"/>
        <end position="71"/>
    </location>
</feature>
<sequence>MLIHLNTFFLLLCLPSLTLSYDERPRTGHSRFWRRASQKVAAEGFANPKESGGSFLTQVENTTPPGQSEPVNMIISANSDADVLKDQEDGGGLRNYWLSLLFAGECLGQHSGDSQKVDLGDGHGALNETAVIRYNYNDSQLGTCKESIEGGNHFRYWVQNGPTMNTGAIFMAASYEMPISQQHGIVANGYNLGRDYIVGNITGSVIPTANLTNQSSYSGETSFGGFKYRTTVKYLSGLLQNTSIGINHNDSVPTGDMNAIDGLVALLEVKISERPKNDATALFLNPPRRAWQIPVLFVAFIISLACF</sequence>
<dbReference type="Proteomes" id="UP001049176">
    <property type="component" value="Chromosome 8"/>
</dbReference>
<evidence type="ECO:0000313" key="3">
    <source>
        <dbReference type="EMBL" id="KAG7088055.1"/>
    </source>
</evidence>
<protein>
    <submittedName>
        <fullName evidence="3">Uncharacterized protein</fullName>
    </submittedName>
</protein>
<dbReference type="EMBL" id="CM032188">
    <property type="protein sequence ID" value="KAG7088055.1"/>
    <property type="molecule type" value="Genomic_DNA"/>
</dbReference>
<feature type="compositionally biased region" description="Polar residues" evidence="1">
    <location>
        <begin position="54"/>
        <end position="71"/>
    </location>
</feature>
<organism evidence="3 4">
    <name type="scientific">Marasmius oreades</name>
    <name type="common">fairy-ring Marasmius</name>
    <dbReference type="NCBI Taxonomy" id="181124"/>
    <lineage>
        <taxon>Eukaryota</taxon>
        <taxon>Fungi</taxon>
        <taxon>Dikarya</taxon>
        <taxon>Basidiomycota</taxon>
        <taxon>Agaricomycotina</taxon>
        <taxon>Agaricomycetes</taxon>
        <taxon>Agaricomycetidae</taxon>
        <taxon>Agaricales</taxon>
        <taxon>Marasmiineae</taxon>
        <taxon>Marasmiaceae</taxon>
        <taxon>Marasmius</taxon>
    </lineage>
</organism>
<dbReference type="OrthoDB" id="2310204at2759"/>
<evidence type="ECO:0000256" key="2">
    <source>
        <dbReference type="SAM" id="SignalP"/>
    </source>
</evidence>